<protein>
    <submittedName>
        <fullName evidence="4">Transcriptional regulator, TetR family</fullName>
    </submittedName>
</protein>
<dbReference type="AlphaFoldDB" id="E2S8G3"/>
<sequence>MEATGRSYGGQSAGARAAGRRERLVAATITLLATRGEGSTTMTAVCAEAGLTERYFYESFRSREDALVAALDAVSDEIATMAVAAIEGTSGEATDRVRAAIAGLVGWVEADPAKARVALVESTSHPLLREKRHALLGVFADLVAQEAETLYGDAAWPPGLARVQGLLYVAGLAELVVAWMAGEVDLDAAELTDVGTQAFESLARRPS</sequence>
<accession>E2S8G3</accession>
<dbReference type="EMBL" id="ACLF03000002">
    <property type="protein sequence ID" value="EFQ84468.1"/>
    <property type="molecule type" value="Genomic_DNA"/>
</dbReference>
<feature type="domain" description="HTH tetR-type" evidence="3">
    <location>
        <begin position="18"/>
        <end position="78"/>
    </location>
</feature>
<gene>
    <name evidence="4" type="ORF">HMPREF0063_10320</name>
</gene>
<dbReference type="GO" id="GO:0000976">
    <property type="term" value="F:transcription cis-regulatory region binding"/>
    <property type="evidence" value="ECO:0007669"/>
    <property type="project" value="TreeGrafter"/>
</dbReference>
<keyword evidence="1 2" id="KW-0238">DNA-binding</keyword>
<dbReference type="InterPro" id="IPR050109">
    <property type="entry name" value="HTH-type_TetR-like_transc_reg"/>
</dbReference>
<dbReference type="SUPFAM" id="SSF48498">
    <property type="entry name" value="Tetracyclin repressor-like, C-terminal domain"/>
    <property type="match status" value="1"/>
</dbReference>
<dbReference type="PANTHER" id="PTHR30055">
    <property type="entry name" value="HTH-TYPE TRANSCRIPTIONAL REGULATOR RUTR"/>
    <property type="match status" value="1"/>
</dbReference>
<dbReference type="STRING" id="585531.HMPREF0063_10320"/>
<dbReference type="Pfam" id="PF00440">
    <property type="entry name" value="TetR_N"/>
    <property type="match status" value="1"/>
</dbReference>
<evidence type="ECO:0000259" key="3">
    <source>
        <dbReference type="PROSITE" id="PS50977"/>
    </source>
</evidence>
<dbReference type="PROSITE" id="PS50977">
    <property type="entry name" value="HTH_TETR_2"/>
    <property type="match status" value="1"/>
</dbReference>
<evidence type="ECO:0000313" key="4">
    <source>
        <dbReference type="EMBL" id="EFQ84468.1"/>
    </source>
</evidence>
<evidence type="ECO:0000256" key="2">
    <source>
        <dbReference type="PROSITE-ProRule" id="PRU00335"/>
    </source>
</evidence>
<dbReference type="InterPro" id="IPR001647">
    <property type="entry name" value="HTH_TetR"/>
</dbReference>
<evidence type="ECO:0000313" key="5">
    <source>
        <dbReference type="Proteomes" id="UP000003111"/>
    </source>
</evidence>
<dbReference type="HOGENOM" id="CLU_069356_13_2_11"/>
<proteinExistence type="predicted"/>
<dbReference type="InterPro" id="IPR009057">
    <property type="entry name" value="Homeodomain-like_sf"/>
</dbReference>
<feature type="DNA-binding region" description="H-T-H motif" evidence="2">
    <location>
        <begin position="41"/>
        <end position="60"/>
    </location>
</feature>
<evidence type="ECO:0000256" key="1">
    <source>
        <dbReference type="ARBA" id="ARBA00023125"/>
    </source>
</evidence>
<keyword evidence="5" id="KW-1185">Reference proteome</keyword>
<name>E2S8G3_9ACTN</name>
<organism evidence="4 5">
    <name type="scientific">Aeromicrobium marinum DSM 15272</name>
    <dbReference type="NCBI Taxonomy" id="585531"/>
    <lineage>
        <taxon>Bacteria</taxon>
        <taxon>Bacillati</taxon>
        <taxon>Actinomycetota</taxon>
        <taxon>Actinomycetes</taxon>
        <taxon>Propionibacteriales</taxon>
        <taxon>Nocardioidaceae</taxon>
        <taxon>Aeromicrobium</taxon>
    </lineage>
</organism>
<dbReference type="Proteomes" id="UP000003111">
    <property type="component" value="Unassembled WGS sequence"/>
</dbReference>
<dbReference type="GO" id="GO:0003700">
    <property type="term" value="F:DNA-binding transcription factor activity"/>
    <property type="evidence" value="ECO:0007669"/>
    <property type="project" value="TreeGrafter"/>
</dbReference>
<comment type="caution">
    <text evidence="4">The sequence shown here is derived from an EMBL/GenBank/DDBJ whole genome shotgun (WGS) entry which is preliminary data.</text>
</comment>
<dbReference type="OrthoDB" id="9790413at2"/>
<reference evidence="4" key="1">
    <citation type="submission" date="2010-08" db="EMBL/GenBank/DDBJ databases">
        <authorList>
            <person name="Muzny D."/>
            <person name="Qin X."/>
            <person name="Buhay C."/>
            <person name="Dugan-Rocha S."/>
            <person name="Ding Y."/>
            <person name="Chen G."/>
            <person name="Hawes A."/>
            <person name="Holder M."/>
            <person name="Jhangiani S."/>
            <person name="Johnson A."/>
            <person name="Khan Z."/>
            <person name="Li Z."/>
            <person name="Liu W."/>
            <person name="Liu X."/>
            <person name="Perez L."/>
            <person name="Shen H."/>
            <person name="Wang Q."/>
            <person name="Watt J."/>
            <person name="Xi L."/>
            <person name="Xin Y."/>
            <person name="Zhou J."/>
            <person name="Deng J."/>
            <person name="Jiang H."/>
            <person name="Liu Y."/>
            <person name="Qu J."/>
            <person name="Song X.-Z."/>
            <person name="Zhang L."/>
            <person name="Villasana D."/>
            <person name="Johnson A."/>
            <person name="Liu J."/>
            <person name="Liyanage D."/>
            <person name="Lorensuhewa L."/>
            <person name="Robinson T."/>
            <person name="Song A."/>
            <person name="Song B.-B."/>
            <person name="Dinh H."/>
            <person name="Thornton R."/>
            <person name="Coyle M."/>
            <person name="Francisco L."/>
            <person name="Jackson L."/>
            <person name="Javaid M."/>
            <person name="Korchina V."/>
            <person name="Kovar C."/>
            <person name="Mata R."/>
            <person name="Mathew T."/>
            <person name="Ngo R."/>
            <person name="Nguyen L."/>
            <person name="Nguyen N."/>
            <person name="Okwuonu G."/>
            <person name="Ongeri F."/>
            <person name="Pham C."/>
            <person name="Simmons D."/>
            <person name="Wilczek-Boney K."/>
            <person name="Hale W."/>
            <person name="Jakkamsetti A."/>
            <person name="Pham P."/>
            <person name="Ruth R."/>
            <person name="San Lucas F."/>
            <person name="Warren J."/>
            <person name="Zhang J."/>
            <person name="Zhao Z."/>
            <person name="Zhou C."/>
            <person name="Zhu D."/>
            <person name="Lee S."/>
            <person name="Bess C."/>
            <person name="Blankenburg K."/>
            <person name="Forbes L."/>
            <person name="Fu Q."/>
            <person name="Gubbala S."/>
            <person name="Hirani K."/>
            <person name="Jayaseelan J.C."/>
            <person name="Lara F."/>
            <person name="Munidasa M."/>
            <person name="Palculict T."/>
            <person name="Patil S."/>
            <person name="Pu L.-L."/>
            <person name="Saada N."/>
            <person name="Tang L."/>
            <person name="Weissenberger G."/>
            <person name="Zhu Y."/>
            <person name="Hemphill L."/>
            <person name="Shang Y."/>
            <person name="Youmans B."/>
            <person name="Ayvaz T."/>
            <person name="Ross M."/>
            <person name="Santibanez J."/>
            <person name="Aqrawi P."/>
            <person name="Gross S."/>
            <person name="Joshi V."/>
            <person name="Fowler G."/>
            <person name="Nazareth L."/>
            <person name="Reid J."/>
            <person name="Worley K."/>
            <person name="Petrosino J."/>
            <person name="Highlander S."/>
            <person name="Gibbs R."/>
        </authorList>
    </citation>
    <scope>NUCLEOTIDE SEQUENCE [LARGE SCALE GENOMIC DNA]</scope>
    <source>
        <strain evidence="4">DSM 15272</strain>
    </source>
</reference>
<dbReference type="Gene3D" id="1.10.357.10">
    <property type="entry name" value="Tetracycline Repressor, domain 2"/>
    <property type="match status" value="1"/>
</dbReference>
<dbReference type="PANTHER" id="PTHR30055:SF209">
    <property type="entry name" value="POSSIBLE TRANSCRIPTIONAL REGULATORY PROTEIN (PROBABLY TETR-FAMILY)"/>
    <property type="match status" value="1"/>
</dbReference>
<dbReference type="eggNOG" id="COG1309">
    <property type="taxonomic scope" value="Bacteria"/>
</dbReference>
<dbReference type="SUPFAM" id="SSF46689">
    <property type="entry name" value="Homeodomain-like"/>
    <property type="match status" value="1"/>
</dbReference>
<dbReference type="RefSeq" id="WP_007079200.1">
    <property type="nucleotide sequence ID" value="NZ_CM001024.1"/>
</dbReference>
<dbReference type="InterPro" id="IPR036271">
    <property type="entry name" value="Tet_transcr_reg_TetR-rel_C_sf"/>
</dbReference>